<dbReference type="RefSeq" id="WP_159452565.1">
    <property type="nucleotide sequence ID" value="NZ_FWYB01000001.1"/>
</dbReference>
<dbReference type="AlphaFoldDB" id="A0A1W2A0U0"/>
<dbReference type="Proteomes" id="UP000192678">
    <property type="component" value="Unassembled WGS sequence"/>
</dbReference>
<reference evidence="1 2" key="1">
    <citation type="submission" date="2017-04" db="EMBL/GenBank/DDBJ databases">
        <authorList>
            <person name="Afonso C.L."/>
            <person name="Miller P.J."/>
            <person name="Scott M.A."/>
            <person name="Spackman E."/>
            <person name="Goraichik I."/>
            <person name="Dimitrov K.M."/>
            <person name="Suarez D.L."/>
            <person name="Swayne D.E."/>
        </authorList>
    </citation>
    <scope>NUCLEOTIDE SEQUENCE [LARGE SCALE GENOMIC DNA]</scope>
    <source>
        <strain evidence="1 2">DSM 19625</strain>
    </source>
</reference>
<dbReference type="STRING" id="475255.SAMN04488101_101236"/>
<protein>
    <submittedName>
        <fullName evidence="1">Uncharacterized protein</fullName>
    </submittedName>
</protein>
<evidence type="ECO:0000313" key="2">
    <source>
        <dbReference type="Proteomes" id="UP000192678"/>
    </source>
</evidence>
<name>A0A1W2A0U0_9SPHI</name>
<organism evidence="1 2">
    <name type="scientific">Pedobacter nyackensis</name>
    <dbReference type="NCBI Taxonomy" id="475255"/>
    <lineage>
        <taxon>Bacteria</taxon>
        <taxon>Pseudomonadati</taxon>
        <taxon>Bacteroidota</taxon>
        <taxon>Sphingobacteriia</taxon>
        <taxon>Sphingobacteriales</taxon>
        <taxon>Sphingobacteriaceae</taxon>
        <taxon>Pedobacter</taxon>
    </lineage>
</organism>
<dbReference type="OrthoDB" id="9958270at2"/>
<sequence length="58" mass="6239">MEEKQLTPAAAFEIVYRATGALQLNRADNQLLEASLRVLASLIPSEVPAADKSEAAKK</sequence>
<keyword evidence="2" id="KW-1185">Reference proteome</keyword>
<gene>
    <name evidence="1" type="ORF">SAMN04488101_101236</name>
</gene>
<proteinExistence type="predicted"/>
<evidence type="ECO:0000313" key="1">
    <source>
        <dbReference type="EMBL" id="SMC54339.1"/>
    </source>
</evidence>
<dbReference type="EMBL" id="FWYB01000001">
    <property type="protein sequence ID" value="SMC54339.1"/>
    <property type="molecule type" value="Genomic_DNA"/>
</dbReference>
<accession>A0A1W2A0U0</accession>